<organism evidence="2 3">
    <name type="scientific">Citrus sinensis</name>
    <name type="common">Sweet orange</name>
    <name type="synonym">Citrus aurantium var. sinensis</name>
    <dbReference type="NCBI Taxonomy" id="2711"/>
    <lineage>
        <taxon>Eukaryota</taxon>
        <taxon>Viridiplantae</taxon>
        <taxon>Streptophyta</taxon>
        <taxon>Embryophyta</taxon>
        <taxon>Tracheophyta</taxon>
        <taxon>Spermatophyta</taxon>
        <taxon>Magnoliopsida</taxon>
        <taxon>eudicotyledons</taxon>
        <taxon>Gunneridae</taxon>
        <taxon>Pentapetalae</taxon>
        <taxon>rosids</taxon>
        <taxon>malvids</taxon>
        <taxon>Sapindales</taxon>
        <taxon>Rutaceae</taxon>
        <taxon>Aurantioideae</taxon>
        <taxon>Citrus</taxon>
    </lineage>
</organism>
<dbReference type="AlphaFoldDB" id="A0A067E3J1"/>
<keyword evidence="1" id="KW-0812">Transmembrane</keyword>
<keyword evidence="1" id="KW-1133">Transmembrane helix</keyword>
<name>A0A067E3J1_CITSI</name>
<protein>
    <submittedName>
        <fullName evidence="2">Uncharacterized protein</fullName>
    </submittedName>
</protein>
<evidence type="ECO:0000313" key="3">
    <source>
        <dbReference type="Proteomes" id="UP000027120"/>
    </source>
</evidence>
<dbReference type="EMBL" id="KK785105">
    <property type="protein sequence ID" value="KDO49638.1"/>
    <property type="molecule type" value="Genomic_DNA"/>
</dbReference>
<sequence>MIRFEDTVSVTMSVVFRKSAYVFRQFACLFVDLISVLTSALRYYGMLQRRRSTVLYGSRYHDYFPTSSSMAAVRHDR</sequence>
<dbReference type="Proteomes" id="UP000027120">
    <property type="component" value="Unassembled WGS sequence"/>
</dbReference>
<evidence type="ECO:0000313" key="2">
    <source>
        <dbReference type="EMBL" id="KDO49638.1"/>
    </source>
</evidence>
<reference evidence="2 3" key="1">
    <citation type="submission" date="2014-04" db="EMBL/GenBank/DDBJ databases">
        <authorList>
            <consortium name="International Citrus Genome Consortium"/>
            <person name="Gmitter F."/>
            <person name="Chen C."/>
            <person name="Farmerie W."/>
            <person name="Harkins T."/>
            <person name="Desany B."/>
            <person name="Mohiuddin M."/>
            <person name="Kodira C."/>
            <person name="Borodovsky M."/>
            <person name="Lomsadze A."/>
            <person name="Burns P."/>
            <person name="Jenkins J."/>
            <person name="Prochnik S."/>
            <person name="Shu S."/>
            <person name="Chapman J."/>
            <person name="Pitluck S."/>
            <person name="Schmutz J."/>
            <person name="Rokhsar D."/>
        </authorList>
    </citation>
    <scope>NUCLEOTIDE SEQUENCE</scope>
</reference>
<accession>A0A067E3J1</accession>
<evidence type="ECO:0000256" key="1">
    <source>
        <dbReference type="SAM" id="Phobius"/>
    </source>
</evidence>
<feature type="transmembrane region" description="Helical" evidence="1">
    <location>
        <begin position="20"/>
        <end position="41"/>
    </location>
</feature>
<proteinExistence type="predicted"/>
<gene>
    <name evidence="2" type="ORF">CISIN_1g043037mg</name>
</gene>
<keyword evidence="1" id="KW-0472">Membrane</keyword>
<keyword evidence="3" id="KW-1185">Reference proteome</keyword>